<feature type="domain" description="Fibronectin type-III" evidence="8">
    <location>
        <begin position="223"/>
        <end position="305"/>
    </location>
</feature>
<organism evidence="9 10">
    <name type="scientific">Enterococcus ureasiticus</name>
    <dbReference type="NCBI Taxonomy" id="903984"/>
    <lineage>
        <taxon>Bacteria</taxon>
        <taxon>Bacillati</taxon>
        <taxon>Bacillota</taxon>
        <taxon>Bacilli</taxon>
        <taxon>Lactobacillales</taxon>
        <taxon>Enterococcaceae</taxon>
        <taxon>Enterococcus</taxon>
    </lineage>
</organism>
<dbReference type="Gene3D" id="2.70.50.50">
    <property type="entry name" value="chitin-binding protein cbp21"/>
    <property type="match status" value="1"/>
</dbReference>
<comment type="caution">
    <text evidence="9">The sequence shown here is derived from an EMBL/GenBank/DDBJ whole genome shotgun (WGS) entry which is preliminary data.</text>
</comment>
<dbReference type="InterPro" id="IPR036116">
    <property type="entry name" value="FN3_sf"/>
</dbReference>
<reference evidence="10" key="1">
    <citation type="submission" date="2016-09" db="EMBL/GenBank/DDBJ databases">
        <authorList>
            <person name="Gulvik C.A."/>
        </authorList>
    </citation>
    <scope>NUCLEOTIDE SEQUENCE [LARGE SCALE GENOMIC DNA]</scope>
    <source>
        <strain evidence="10">DSM 23328</strain>
    </source>
</reference>
<dbReference type="CDD" id="cd12215">
    <property type="entry name" value="ChiC_BD"/>
    <property type="match status" value="2"/>
</dbReference>
<dbReference type="InterPro" id="IPR003961">
    <property type="entry name" value="FN3_dom"/>
</dbReference>
<dbReference type="PANTHER" id="PTHR34823">
    <property type="entry name" value="GLCNAC-BINDING PROTEIN A"/>
    <property type="match status" value="1"/>
</dbReference>
<dbReference type="SUPFAM" id="SSF51055">
    <property type="entry name" value="Carbohydrate binding domain"/>
    <property type="match status" value="2"/>
</dbReference>
<dbReference type="STRING" id="903984.BCR21_15245"/>
<gene>
    <name evidence="9" type="ORF">BCR21_15245</name>
</gene>
<proteinExistence type="predicted"/>
<dbReference type="Gene3D" id="2.60.40.10">
    <property type="entry name" value="Immunoglobulins"/>
    <property type="match status" value="2"/>
</dbReference>
<dbReference type="InterPro" id="IPR003610">
    <property type="entry name" value="CBM5/12"/>
</dbReference>
<keyword evidence="2" id="KW-0378">Hydrolase</keyword>
<dbReference type="CDD" id="cd21177">
    <property type="entry name" value="LPMO_AA10"/>
    <property type="match status" value="1"/>
</dbReference>
<accession>A0A1E5GAH5</accession>
<dbReference type="GO" id="GO:0005576">
    <property type="term" value="C:extracellular region"/>
    <property type="evidence" value="ECO:0007669"/>
    <property type="project" value="InterPro"/>
</dbReference>
<feature type="region of interest" description="Disordered" evidence="6">
    <location>
        <begin position="303"/>
        <end position="322"/>
    </location>
</feature>
<dbReference type="FunFam" id="2.60.40.10:FF:001114">
    <property type="entry name" value="Chitinase A1"/>
    <property type="match status" value="1"/>
</dbReference>
<protein>
    <submittedName>
        <fullName evidence="9">Carbohydrate-binding protein</fullName>
    </submittedName>
</protein>
<dbReference type="InterPro" id="IPR036573">
    <property type="entry name" value="CBM_sf_5/12"/>
</dbReference>
<feature type="chain" id="PRO_5038762907" evidence="7">
    <location>
        <begin position="25"/>
        <end position="492"/>
    </location>
</feature>
<dbReference type="CDD" id="cd00063">
    <property type="entry name" value="FN3"/>
    <property type="match status" value="2"/>
</dbReference>
<feature type="compositionally biased region" description="Polar residues" evidence="6">
    <location>
        <begin position="312"/>
        <end position="322"/>
    </location>
</feature>
<dbReference type="GO" id="GO:0000272">
    <property type="term" value="P:polysaccharide catabolic process"/>
    <property type="evidence" value="ECO:0007669"/>
    <property type="project" value="UniProtKB-KW"/>
</dbReference>
<keyword evidence="5" id="KW-0624">Polysaccharide degradation</keyword>
<dbReference type="Gene3D" id="2.10.10.20">
    <property type="entry name" value="Carbohydrate-binding module superfamily 5/12"/>
    <property type="match status" value="2"/>
</dbReference>
<keyword evidence="1 7" id="KW-0732">Signal</keyword>
<evidence type="ECO:0000256" key="2">
    <source>
        <dbReference type="ARBA" id="ARBA00022801"/>
    </source>
</evidence>
<dbReference type="PANTHER" id="PTHR34823:SF1">
    <property type="entry name" value="CHITIN-BINDING TYPE-4 DOMAIN-CONTAINING PROTEIN"/>
    <property type="match status" value="1"/>
</dbReference>
<feature type="signal peptide" evidence="7">
    <location>
        <begin position="1"/>
        <end position="24"/>
    </location>
</feature>
<dbReference type="PROSITE" id="PS50853">
    <property type="entry name" value="FN3"/>
    <property type="match status" value="2"/>
</dbReference>
<name>A0A1E5GAH5_9ENTE</name>
<evidence type="ECO:0000259" key="8">
    <source>
        <dbReference type="PROSITE" id="PS50853"/>
    </source>
</evidence>
<keyword evidence="3" id="KW-0119">Carbohydrate metabolism</keyword>
<dbReference type="Pfam" id="PF02839">
    <property type="entry name" value="CBM_5_12"/>
    <property type="match status" value="2"/>
</dbReference>
<dbReference type="OrthoDB" id="9775889at2"/>
<dbReference type="InterPro" id="IPR014756">
    <property type="entry name" value="Ig_E-set"/>
</dbReference>
<evidence type="ECO:0000256" key="4">
    <source>
        <dbReference type="ARBA" id="ARBA00023295"/>
    </source>
</evidence>
<evidence type="ECO:0000313" key="9">
    <source>
        <dbReference type="EMBL" id="OEG09693.1"/>
    </source>
</evidence>
<dbReference type="Pfam" id="PF03067">
    <property type="entry name" value="LPMO_10"/>
    <property type="match status" value="1"/>
</dbReference>
<dbReference type="InterPro" id="IPR013783">
    <property type="entry name" value="Ig-like_fold"/>
</dbReference>
<dbReference type="AlphaFoldDB" id="A0A1E5GAH5"/>
<dbReference type="SUPFAM" id="SSF81296">
    <property type="entry name" value="E set domains"/>
    <property type="match status" value="1"/>
</dbReference>
<evidence type="ECO:0000256" key="5">
    <source>
        <dbReference type="ARBA" id="ARBA00023326"/>
    </source>
</evidence>
<evidence type="ECO:0000313" key="10">
    <source>
        <dbReference type="Proteomes" id="UP000094068"/>
    </source>
</evidence>
<dbReference type="Pfam" id="PF00041">
    <property type="entry name" value="fn3"/>
    <property type="match status" value="2"/>
</dbReference>
<keyword evidence="10" id="KW-1185">Reference proteome</keyword>
<dbReference type="SMART" id="SM00495">
    <property type="entry name" value="ChtBD3"/>
    <property type="match status" value="2"/>
</dbReference>
<dbReference type="Proteomes" id="UP000094068">
    <property type="component" value="Unassembled WGS sequence"/>
</dbReference>
<evidence type="ECO:0000256" key="6">
    <source>
        <dbReference type="SAM" id="MobiDB-lite"/>
    </source>
</evidence>
<evidence type="ECO:0000256" key="1">
    <source>
        <dbReference type="ARBA" id="ARBA00022729"/>
    </source>
</evidence>
<dbReference type="InterPro" id="IPR004302">
    <property type="entry name" value="Cellulose/chitin-bd_N"/>
</dbReference>
<evidence type="ECO:0000256" key="3">
    <source>
        <dbReference type="ARBA" id="ARBA00023277"/>
    </source>
</evidence>
<dbReference type="RefSeq" id="WP_069647371.1">
    <property type="nucleotide sequence ID" value="NZ_MIJZ01000016.1"/>
</dbReference>
<sequence>MKKKLLGLALMSTIILGGAGLLNADEANAHGYVEKPAARGYQGSLDKNTIGWGPAMDKYGMVITNPQSLEFDKGFPQAGPADGQIASAQGGKGQITDSVMDSTGANRWTKQDINTGVNTFSWHYTAPHSTTKWHYYMTKVGWNPEKPLARADFDFLGEVKHDGSAASNNKSHQIVVPENRSGYHVILAVWDVADTTNAFYNVIDVNVKGNGEIIPPVEEAPIAPTNVKASEVTTSSLKLTWDTVSNVKEYNVYRDGKKVATVGGTQFNDANLAENKTYSYQVEAVGTNGKISEKSAAIKVKTQSSEVEDNQKPTAPTNVHSMGTTENTVDLMWTKSTHFLGVKNYEVYRDGKKVATTEKTSFKDTGLKADTTYKYTVKAISAGGNVSETSTVFSVKTKEAPSGNSTWDADKIYNSGDKVIFDDLEYEAKWWTKGDRPDESDAWKLLSDKVMNWETSKAYSGGDKVIFQGQTYKAKWWTQGNQPGTAPVWELN</sequence>
<dbReference type="SUPFAM" id="SSF49265">
    <property type="entry name" value="Fibronectin type III"/>
    <property type="match status" value="1"/>
</dbReference>
<dbReference type="GO" id="GO:0004553">
    <property type="term" value="F:hydrolase activity, hydrolyzing O-glycosyl compounds"/>
    <property type="evidence" value="ECO:0007669"/>
    <property type="project" value="InterPro"/>
</dbReference>
<feature type="domain" description="Fibronectin type-III" evidence="8">
    <location>
        <begin position="315"/>
        <end position="400"/>
    </location>
</feature>
<dbReference type="InterPro" id="IPR051024">
    <property type="entry name" value="GlcNAc_Chitin_IntDeg"/>
</dbReference>
<evidence type="ECO:0000256" key="7">
    <source>
        <dbReference type="SAM" id="SignalP"/>
    </source>
</evidence>
<dbReference type="GO" id="GO:0030246">
    <property type="term" value="F:carbohydrate binding"/>
    <property type="evidence" value="ECO:0007669"/>
    <property type="project" value="InterPro"/>
</dbReference>
<keyword evidence="4" id="KW-0326">Glycosidase</keyword>
<dbReference type="SMART" id="SM00060">
    <property type="entry name" value="FN3"/>
    <property type="match status" value="2"/>
</dbReference>
<dbReference type="EMBL" id="MIJZ01000016">
    <property type="protein sequence ID" value="OEG09693.1"/>
    <property type="molecule type" value="Genomic_DNA"/>
</dbReference>